<dbReference type="InterPro" id="IPR001753">
    <property type="entry name" value="Enoyl-CoA_hydra/iso"/>
</dbReference>
<dbReference type="KEGG" id="mon:G8E03_12890"/>
<dbReference type="RefSeq" id="WP_166192614.1">
    <property type="nucleotide sequence ID" value="NZ_CP049811.1"/>
</dbReference>
<accession>A0A6G7VNS7</accession>
<dbReference type="InterPro" id="IPR014748">
    <property type="entry name" value="Enoyl-CoA_hydra_C"/>
</dbReference>
<dbReference type="GO" id="GO:0009234">
    <property type="term" value="P:menaquinone biosynthetic process"/>
    <property type="evidence" value="ECO:0007669"/>
    <property type="project" value="TreeGrafter"/>
</dbReference>
<dbReference type="Pfam" id="PF00378">
    <property type="entry name" value="ECH_1"/>
    <property type="match status" value="1"/>
</dbReference>
<dbReference type="Gene3D" id="3.90.226.10">
    <property type="entry name" value="2-enoyl-CoA Hydratase, Chain A, domain 1"/>
    <property type="match status" value="1"/>
</dbReference>
<evidence type="ECO:0000313" key="3">
    <source>
        <dbReference type="Proteomes" id="UP000500791"/>
    </source>
</evidence>
<sequence length="265" mass="29180">MSTQEYEDILYEAGNGVARITINRPKSLNALSGVTMVELTRAIERAGNDASVGVIVLTGAGDRAFSSGGDVKWEKEGGLKDRHVGVNPRAVHEAIRHCGKPVIAVVKGYAIGMGNHLAYFCDVTIAADNAIFGQNGPRVGSPAEGWLVTYAQRVVGVKKAREMWMLCRRYTAEQALEMGLCNVVVPLADLEAEVDRWCAEINSLSPTCLKIVKASFDADIDYLRDPSPNHFQKMMAPDFYESEESKEGAEAFFEKRAPDFMQFRR</sequence>
<comment type="similarity">
    <text evidence="1">Belongs to the enoyl-CoA hydratase/isomerase family.</text>
</comment>
<dbReference type="Proteomes" id="UP000500791">
    <property type="component" value="Chromosome"/>
</dbReference>
<dbReference type="GO" id="GO:0008935">
    <property type="term" value="F:1,4-dihydroxy-2-naphthoyl-CoA synthase activity"/>
    <property type="evidence" value="ECO:0007669"/>
    <property type="project" value="TreeGrafter"/>
</dbReference>
<dbReference type="PANTHER" id="PTHR43113:SF1">
    <property type="entry name" value="1,4-DIHYDROXY-2-NAPHTHOYL-COA SYNTHASE, PEROXISOMAL"/>
    <property type="match status" value="1"/>
</dbReference>
<evidence type="ECO:0000313" key="2">
    <source>
        <dbReference type="EMBL" id="QIK41572.1"/>
    </source>
</evidence>
<organism evidence="2 3">
    <name type="scientific">Pontivivens nitratireducens</name>
    <dbReference type="NCBI Taxonomy" id="2758038"/>
    <lineage>
        <taxon>Bacteria</taxon>
        <taxon>Pseudomonadati</taxon>
        <taxon>Pseudomonadota</taxon>
        <taxon>Alphaproteobacteria</taxon>
        <taxon>Rhodobacterales</taxon>
        <taxon>Paracoccaceae</taxon>
        <taxon>Pontivivens</taxon>
    </lineage>
</organism>
<dbReference type="Gene3D" id="1.10.12.10">
    <property type="entry name" value="Lyase 2-enoyl-coa Hydratase, Chain A, domain 2"/>
    <property type="match status" value="1"/>
</dbReference>
<dbReference type="CDD" id="cd06558">
    <property type="entry name" value="crotonase-like"/>
    <property type="match status" value="1"/>
</dbReference>
<dbReference type="EMBL" id="CP049811">
    <property type="protein sequence ID" value="QIK41572.1"/>
    <property type="molecule type" value="Genomic_DNA"/>
</dbReference>
<evidence type="ECO:0000256" key="1">
    <source>
        <dbReference type="ARBA" id="ARBA00005254"/>
    </source>
</evidence>
<dbReference type="GO" id="GO:0005829">
    <property type="term" value="C:cytosol"/>
    <property type="evidence" value="ECO:0007669"/>
    <property type="project" value="TreeGrafter"/>
</dbReference>
<keyword evidence="3" id="KW-1185">Reference proteome</keyword>
<protein>
    <submittedName>
        <fullName evidence="2">1,4-dihydroxy-6-naphthoate synthase</fullName>
    </submittedName>
</protein>
<dbReference type="SUPFAM" id="SSF52096">
    <property type="entry name" value="ClpP/crotonase"/>
    <property type="match status" value="1"/>
</dbReference>
<name>A0A6G7VNS7_9RHOB</name>
<dbReference type="PANTHER" id="PTHR43113">
    <property type="entry name" value="NUCLEOSIDE-DIPHOSPHATE-SUGAR EPIMERASE"/>
    <property type="match status" value="1"/>
</dbReference>
<gene>
    <name evidence="2" type="ORF">G8E03_12890</name>
</gene>
<dbReference type="InterPro" id="IPR029045">
    <property type="entry name" value="ClpP/crotonase-like_dom_sf"/>
</dbReference>
<dbReference type="AlphaFoldDB" id="A0A6G7VNS7"/>
<proteinExistence type="inferred from homology"/>
<reference evidence="2 3" key="1">
    <citation type="submission" date="2020-03" db="EMBL/GenBank/DDBJ databases">
        <title>Complete genome sequence of Monaibacterium sp. ALG8 with diverse plasmids.</title>
        <authorList>
            <person name="Sun C."/>
        </authorList>
    </citation>
    <scope>NUCLEOTIDE SEQUENCE [LARGE SCALE GENOMIC DNA]</scope>
    <source>
        <strain evidence="2 3">ALG8</strain>
    </source>
</reference>